<comment type="caution">
    <text evidence="4">The sequence shown here is derived from an EMBL/GenBank/DDBJ whole genome shotgun (WGS) entry which is preliminary data.</text>
</comment>
<dbReference type="CDD" id="cd03809">
    <property type="entry name" value="GT4_MtfB-like"/>
    <property type="match status" value="1"/>
</dbReference>
<feature type="domain" description="Glycosyltransferase subfamily 4-like N-terminal" evidence="3">
    <location>
        <begin position="16"/>
        <end position="178"/>
    </location>
</feature>
<feature type="domain" description="Glycosyl transferase family 1" evidence="2">
    <location>
        <begin position="202"/>
        <end position="354"/>
    </location>
</feature>
<keyword evidence="1" id="KW-0808">Transferase</keyword>
<evidence type="ECO:0000256" key="1">
    <source>
        <dbReference type="ARBA" id="ARBA00022679"/>
    </source>
</evidence>
<reference evidence="5" key="1">
    <citation type="submission" date="2017-09" db="EMBL/GenBank/DDBJ databases">
        <title>Depth-based differentiation of microbial function through sediment-hosted aquifers and enrichment of novel symbionts in the deep terrestrial subsurface.</title>
        <authorList>
            <person name="Probst A.J."/>
            <person name="Ladd B."/>
            <person name="Jarett J.K."/>
            <person name="Geller-Mcgrath D.E."/>
            <person name="Sieber C.M.K."/>
            <person name="Emerson J.B."/>
            <person name="Anantharaman K."/>
            <person name="Thomas B.C."/>
            <person name="Malmstrom R."/>
            <person name="Stieglmeier M."/>
            <person name="Klingl A."/>
            <person name="Woyke T."/>
            <person name="Ryan C.M."/>
            <person name="Banfield J.F."/>
        </authorList>
    </citation>
    <scope>NUCLEOTIDE SEQUENCE [LARGE SCALE GENOMIC DNA]</scope>
</reference>
<dbReference type="PANTHER" id="PTHR46401:SF2">
    <property type="entry name" value="GLYCOSYLTRANSFERASE WBBK-RELATED"/>
    <property type="match status" value="1"/>
</dbReference>
<accession>A0A2M6WTH1</accession>
<name>A0A2M6WTH1_9BACT</name>
<dbReference type="Gene3D" id="3.40.50.2000">
    <property type="entry name" value="Glycogen Phosphorylase B"/>
    <property type="match status" value="2"/>
</dbReference>
<organism evidence="4 5">
    <name type="scientific">Candidatus Falkowbacteria bacterium CG10_big_fil_rev_8_21_14_0_10_37_14</name>
    <dbReference type="NCBI Taxonomy" id="1974561"/>
    <lineage>
        <taxon>Bacteria</taxon>
        <taxon>Candidatus Falkowiibacteriota</taxon>
    </lineage>
</organism>
<dbReference type="EMBL" id="PFAM01000013">
    <property type="protein sequence ID" value="PIT96088.1"/>
    <property type="molecule type" value="Genomic_DNA"/>
</dbReference>
<dbReference type="PANTHER" id="PTHR46401">
    <property type="entry name" value="GLYCOSYLTRANSFERASE WBBK-RELATED"/>
    <property type="match status" value="1"/>
</dbReference>
<dbReference type="Pfam" id="PF00534">
    <property type="entry name" value="Glycos_transf_1"/>
    <property type="match status" value="1"/>
</dbReference>
<proteinExistence type="predicted"/>
<sequence length="377" mass="42584">MKIAIDARVLMDRRRSGVGEYAYQLTKQLLTTDKANEYWLFYNSANLKISDLPVFSGANVVKRSIPNKLLNYGLWTAVNWPPVSKLLGFKPDVWWMPHLNFVALDNNVNNVLTVHDLSFVWYPEFFNQRQNFWHRALRIKKLLNKVDKIIAISESTVRDLEECYKIPEKKISIIYSGVGEEYKTATAEKVLELRQCLNLPAQFILFIGTLEPRKNIGGLIKAFEILKNQSSNEIKLVIAGGRGWKYSSLFKQAKASNCAKDILFLNYVAEADKPALYTAASVLAFPSFYEGFGFPPLEAAASGTPVVTSYLSSMPEVLKSGAMLVNPDDAVSIAKGLDFAINNQAWRQQAIKQGLEIAQQLTWRKTAEQYLKVLTNN</sequence>
<dbReference type="AlphaFoldDB" id="A0A2M6WTH1"/>
<dbReference type="InterPro" id="IPR001296">
    <property type="entry name" value="Glyco_trans_1"/>
</dbReference>
<dbReference type="InterPro" id="IPR028098">
    <property type="entry name" value="Glyco_trans_4-like_N"/>
</dbReference>
<dbReference type="GO" id="GO:0016757">
    <property type="term" value="F:glycosyltransferase activity"/>
    <property type="evidence" value="ECO:0007669"/>
    <property type="project" value="InterPro"/>
</dbReference>
<evidence type="ECO:0000259" key="3">
    <source>
        <dbReference type="Pfam" id="PF13439"/>
    </source>
</evidence>
<dbReference type="FunFam" id="3.40.50.2000:FF:000119">
    <property type="entry name" value="Glycosyl transferase group 1"/>
    <property type="match status" value="1"/>
</dbReference>
<evidence type="ECO:0000313" key="5">
    <source>
        <dbReference type="Proteomes" id="UP000228533"/>
    </source>
</evidence>
<gene>
    <name evidence="4" type="ORF">COT94_02390</name>
</gene>
<protein>
    <recommendedName>
        <fullName evidence="6">Glycosyltransferase family 1 protein</fullName>
    </recommendedName>
</protein>
<dbReference type="Pfam" id="PF13439">
    <property type="entry name" value="Glyco_transf_4"/>
    <property type="match status" value="1"/>
</dbReference>
<dbReference type="SUPFAM" id="SSF53756">
    <property type="entry name" value="UDP-Glycosyltransferase/glycogen phosphorylase"/>
    <property type="match status" value="1"/>
</dbReference>
<evidence type="ECO:0000259" key="2">
    <source>
        <dbReference type="Pfam" id="PF00534"/>
    </source>
</evidence>
<evidence type="ECO:0008006" key="6">
    <source>
        <dbReference type="Google" id="ProtNLM"/>
    </source>
</evidence>
<dbReference type="Proteomes" id="UP000228533">
    <property type="component" value="Unassembled WGS sequence"/>
</dbReference>
<evidence type="ECO:0000313" key="4">
    <source>
        <dbReference type="EMBL" id="PIT96088.1"/>
    </source>
</evidence>